<dbReference type="EMBL" id="PQFF01000268">
    <property type="protein sequence ID" value="RHZ68647.1"/>
    <property type="molecule type" value="Genomic_DNA"/>
</dbReference>
<reference evidence="2 3" key="1">
    <citation type="submission" date="2018-08" db="EMBL/GenBank/DDBJ databases">
        <title>Genome and evolution of the arbuscular mycorrhizal fungus Diversispora epigaea (formerly Glomus versiforme) and its bacterial endosymbionts.</title>
        <authorList>
            <person name="Sun X."/>
            <person name="Fei Z."/>
            <person name="Harrison M."/>
        </authorList>
    </citation>
    <scope>NUCLEOTIDE SEQUENCE [LARGE SCALE GENOMIC DNA]</scope>
    <source>
        <strain evidence="2 3">IT104</strain>
    </source>
</reference>
<dbReference type="Proteomes" id="UP000266861">
    <property type="component" value="Unassembled WGS sequence"/>
</dbReference>
<organism evidence="2 3">
    <name type="scientific">Diversispora epigaea</name>
    <dbReference type="NCBI Taxonomy" id="1348612"/>
    <lineage>
        <taxon>Eukaryota</taxon>
        <taxon>Fungi</taxon>
        <taxon>Fungi incertae sedis</taxon>
        <taxon>Mucoromycota</taxon>
        <taxon>Glomeromycotina</taxon>
        <taxon>Glomeromycetes</taxon>
        <taxon>Diversisporales</taxon>
        <taxon>Diversisporaceae</taxon>
        <taxon>Diversispora</taxon>
    </lineage>
</organism>
<evidence type="ECO:0000313" key="3">
    <source>
        <dbReference type="Proteomes" id="UP000266861"/>
    </source>
</evidence>
<feature type="region of interest" description="Disordered" evidence="1">
    <location>
        <begin position="1"/>
        <end position="36"/>
    </location>
</feature>
<feature type="compositionally biased region" description="Basic and acidic residues" evidence="1">
    <location>
        <begin position="11"/>
        <end position="20"/>
    </location>
</feature>
<proteinExistence type="predicted"/>
<evidence type="ECO:0000313" key="2">
    <source>
        <dbReference type="EMBL" id="RHZ68647.1"/>
    </source>
</evidence>
<sequence length="101" mass="11305">MTALCQNHITEIPDSKKLPENEVNEETEVSTITTPSIQSSYTSNLEDEISEKVKPLSKIEVSALSKKVLSENKVSTSNIWAHLVLRFSSNQNLSFDQDPQL</sequence>
<gene>
    <name evidence="2" type="ORF">Glove_294g82</name>
</gene>
<comment type="caution">
    <text evidence="2">The sequence shown here is derived from an EMBL/GenBank/DDBJ whole genome shotgun (WGS) entry which is preliminary data.</text>
</comment>
<accession>A0A397I0W7</accession>
<protein>
    <submittedName>
        <fullName evidence="2">Uncharacterized protein</fullName>
    </submittedName>
</protein>
<dbReference type="AlphaFoldDB" id="A0A397I0W7"/>
<name>A0A397I0W7_9GLOM</name>
<evidence type="ECO:0000256" key="1">
    <source>
        <dbReference type="SAM" id="MobiDB-lite"/>
    </source>
</evidence>
<keyword evidence="3" id="KW-1185">Reference proteome</keyword>